<keyword evidence="2" id="KW-1185">Reference proteome</keyword>
<protein>
    <submittedName>
        <fullName evidence="1">FXSXX-COOH protein</fullName>
    </submittedName>
</protein>
<evidence type="ECO:0000313" key="1">
    <source>
        <dbReference type="EMBL" id="MCM2390270.1"/>
    </source>
</evidence>
<proteinExistence type="predicted"/>
<name>A0ABT0UPA7_9ACTN</name>
<accession>A0ABT0UPA7</accession>
<dbReference type="EMBL" id="JAMQAW010000024">
    <property type="protein sequence ID" value="MCM2390270.1"/>
    <property type="molecule type" value="Genomic_DNA"/>
</dbReference>
<dbReference type="Proteomes" id="UP001431429">
    <property type="component" value="Unassembled WGS sequence"/>
</dbReference>
<comment type="caution">
    <text evidence="1">The sequence shown here is derived from an EMBL/GenBank/DDBJ whole genome shotgun (WGS) entry which is preliminary data.</text>
</comment>
<reference evidence="1" key="1">
    <citation type="submission" date="2022-06" db="EMBL/GenBank/DDBJ databases">
        <title>Genome public.</title>
        <authorList>
            <person name="Sun Q."/>
        </authorList>
    </citation>
    <scope>NUCLEOTIDE SEQUENCE</scope>
    <source>
        <strain evidence="1">CWNU-1</strain>
    </source>
</reference>
<sequence>MAIQTPASFAVAKRNRVPLAQIDVRGGEVAKKLARIIPATADRTVRTSSFNSAL</sequence>
<evidence type="ECO:0000313" key="2">
    <source>
        <dbReference type="Proteomes" id="UP001431429"/>
    </source>
</evidence>
<gene>
    <name evidence="1" type="ORF">NBG84_18565</name>
</gene>
<dbReference type="RefSeq" id="WP_250920611.1">
    <property type="nucleotide sequence ID" value="NZ_JAMQAW010000024.1"/>
</dbReference>
<organism evidence="1 2">
    <name type="scientific">Streptomyces albipurpureus</name>
    <dbReference type="NCBI Taxonomy" id="2897419"/>
    <lineage>
        <taxon>Bacteria</taxon>
        <taxon>Bacillati</taxon>
        <taxon>Actinomycetota</taxon>
        <taxon>Actinomycetes</taxon>
        <taxon>Kitasatosporales</taxon>
        <taxon>Streptomycetaceae</taxon>
        <taxon>Streptomyces</taxon>
    </lineage>
</organism>